<dbReference type="InterPro" id="IPR045863">
    <property type="entry name" value="CorA_TM1_TM2"/>
</dbReference>
<feature type="transmembrane region" description="Helical" evidence="5">
    <location>
        <begin position="289"/>
        <end position="310"/>
    </location>
</feature>
<evidence type="ECO:0000313" key="7">
    <source>
        <dbReference type="Proteomes" id="UP000054466"/>
    </source>
</evidence>
<dbReference type="AlphaFoldDB" id="A0A0D2BAZ5"/>
<evidence type="ECO:0000313" key="6">
    <source>
        <dbReference type="EMBL" id="KIW34737.1"/>
    </source>
</evidence>
<dbReference type="STRING" id="569365.A0A0D2BAZ5"/>
<dbReference type="GO" id="GO:0016020">
    <property type="term" value="C:membrane"/>
    <property type="evidence" value="ECO:0007669"/>
    <property type="project" value="UniProtKB-SubCell"/>
</dbReference>
<keyword evidence="7" id="KW-1185">Reference proteome</keyword>
<keyword evidence="3 5" id="KW-1133">Transmembrane helix</keyword>
<evidence type="ECO:0000256" key="3">
    <source>
        <dbReference type="ARBA" id="ARBA00022989"/>
    </source>
</evidence>
<dbReference type="OrthoDB" id="1046782at2759"/>
<keyword evidence="2 5" id="KW-0812">Transmembrane</keyword>
<proteinExistence type="predicted"/>
<protein>
    <submittedName>
        <fullName evidence="6">Uncharacterized protein</fullName>
    </submittedName>
</protein>
<reference evidence="6 7" key="1">
    <citation type="submission" date="2015-01" db="EMBL/GenBank/DDBJ databases">
        <title>The Genome Sequence of Cladophialophora immunda CBS83496.</title>
        <authorList>
            <consortium name="The Broad Institute Genomics Platform"/>
            <person name="Cuomo C."/>
            <person name="de Hoog S."/>
            <person name="Gorbushina A."/>
            <person name="Stielow B."/>
            <person name="Teixiera M."/>
            <person name="Abouelleil A."/>
            <person name="Chapman S.B."/>
            <person name="Priest M."/>
            <person name="Young S.K."/>
            <person name="Wortman J."/>
            <person name="Nusbaum C."/>
            <person name="Birren B."/>
        </authorList>
    </citation>
    <scope>NUCLEOTIDE SEQUENCE [LARGE SCALE GENOMIC DNA]</scope>
    <source>
        <strain evidence="6 7">CBS 83496</strain>
    </source>
</reference>
<evidence type="ECO:0000256" key="2">
    <source>
        <dbReference type="ARBA" id="ARBA00022692"/>
    </source>
</evidence>
<organism evidence="6 7">
    <name type="scientific">Cladophialophora immunda</name>
    <dbReference type="NCBI Taxonomy" id="569365"/>
    <lineage>
        <taxon>Eukaryota</taxon>
        <taxon>Fungi</taxon>
        <taxon>Dikarya</taxon>
        <taxon>Ascomycota</taxon>
        <taxon>Pezizomycotina</taxon>
        <taxon>Eurotiomycetes</taxon>
        <taxon>Chaetothyriomycetidae</taxon>
        <taxon>Chaetothyriales</taxon>
        <taxon>Herpotrichiellaceae</taxon>
        <taxon>Cladophialophora</taxon>
    </lineage>
</organism>
<evidence type="ECO:0000256" key="5">
    <source>
        <dbReference type="SAM" id="Phobius"/>
    </source>
</evidence>
<evidence type="ECO:0000256" key="4">
    <source>
        <dbReference type="ARBA" id="ARBA00023136"/>
    </source>
</evidence>
<dbReference type="Gene3D" id="1.20.58.340">
    <property type="entry name" value="Magnesium transport protein CorA, transmembrane region"/>
    <property type="match status" value="1"/>
</dbReference>
<accession>A0A0D2BAZ5</accession>
<dbReference type="VEuPathDB" id="FungiDB:PV07_01495"/>
<feature type="transmembrane region" description="Helical" evidence="5">
    <location>
        <begin position="316"/>
        <end position="337"/>
    </location>
</feature>
<dbReference type="HOGENOM" id="CLU_769472_0_0_1"/>
<keyword evidence="4 5" id="KW-0472">Membrane</keyword>
<dbReference type="EMBL" id="KN847040">
    <property type="protein sequence ID" value="KIW34737.1"/>
    <property type="molecule type" value="Genomic_DNA"/>
</dbReference>
<dbReference type="Proteomes" id="UP000054466">
    <property type="component" value="Unassembled WGS sequence"/>
</dbReference>
<name>A0A0D2BAZ5_9EURO</name>
<dbReference type="RefSeq" id="XP_016254953.1">
    <property type="nucleotide sequence ID" value="XM_016388025.1"/>
</dbReference>
<comment type="subcellular location">
    <subcellularLocation>
        <location evidence="1">Membrane</location>
        <topology evidence="1">Multi-pass membrane protein</topology>
    </subcellularLocation>
</comment>
<dbReference type="SUPFAM" id="SSF144083">
    <property type="entry name" value="Magnesium transport protein CorA, transmembrane region"/>
    <property type="match status" value="1"/>
</dbReference>
<evidence type="ECO:0000256" key="1">
    <source>
        <dbReference type="ARBA" id="ARBA00004141"/>
    </source>
</evidence>
<sequence>MSDSMKSSQVDTYVIKEASQLSDGSIEAISWPKTAGGPQVRVVIDSSEALLSFLGSLSQKSGDIVYVIRQNYSWDKLSVTRDLLLHVLKTHGVFLPFLDSVSAFGFKLHDDDETWEGYHEATVWEGSGNQRTLVSREISYTYRYYTRNGRNDDSAYTPAWLKFQTLGHATLEKPGMGALHMVFLNEALEGWKGFITELRLTLNDLELQSSVKYYESVIRSMIDTSASTAALLAQIPYFVLIENLGSSSSALQASIIDLRNIAATVQTGNEDMLGLARESRKDSTKVKTLTFISIFYLPATLLATIFGSDLVQPMHFWVYVLATVIATILTLAVPIYLERKHNPRLWANILSAVVGTGPAG</sequence>
<gene>
    <name evidence="6" type="ORF">PV07_01495</name>
</gene>
<dbReference type="GeneID" id="27340689"/>